<keyword evidence="1" id="KW-0238">DNA-binding</keyword>
<gene>
    <name evidence="1" type="ORF">KPL71_003638</name>
</gene>
<comment type="caution">
    <text evidence="1">The sequence shown here is derived from an EMBL/GenBank/DDBJ whole genome shotgun (WGS) entry which is preliminary data.</text>
</comment>
<proteinExistence type="predicted"/>
<sequence>MEAASEAEEKKKKKKPLEAEVKTKRKMKTASQLEILEKTYAVESYPSEALRAELSAQLGLSDRQLQMWFCHRRLKDRKAPTAKRQPKDFQSLVPAGEKELAGSELVRGGMAVQRYYAVPMAPMLPFPLPQRNIVEMRVIAFVESQLGEPLREDGPILGVEFDSLPPDAFGRPIVCMSWVRQFLVTLHRQLNYATISGSRLTNEPTADDRWSRLLPKSSNEDEYFTCRSVHLYVGCSSVVIFLVTWSFNMYSTVVCLITSYTALGPAAMGHQKHSVRPLEAKEYERLDVKPFKDIFTIHPQGATRTVHEYKFLPEQPTVRSETHEKAASSYPYGSPADGSTARNSSLRAGHPFMHGSEQISSGYGFPGQLPNLNLLSHQGRHSHLLPSVSGEYENILRKNSFISAAMDAHVGGQPITAMDNAFISSDRRVSHDEDVSRTEKKRKSEEARIAREVEAHEKRIRKELEKQDILRRKSEERIRKEMERQDRERQKEEERLLREKLREEERYLREQRRELERREKFLQKESIRAEKRRQKEELRRVKEAERLKVANERAVARRIAKESMALVEDERLELMELAASSKGLPTIVSLDFETLQNLDLFRDRLCTFPPKSVQLKRPFAVQPWNDSEDNIGNLLMVWRFLITFADVLGLWPFTLDEFVQAFHDYDPRLLGEIHVTLLRSVIKDIEDAAKTPFTGLGANQNSAVNPGGAHPQIVEGAYAWGFDIRSWQLHLNALTWPEILRQFALSAGFGPQLNKRNIEKMYPHDNNEGNDGENIISNLRNGSAVENAVAIMHERGLSNLRRSRHRLTPGTVKFAAFHVLSLEGSEGLTILEVADKIQKSGLRDLTTSKTPEASIAAALSRDTKLFERTAPSTYCVRVAYRKDPGDADGILSAARERIRVFKRGFVDGEEADDAERDEERDEDSDSDVPEVPDVYDMDTDLNSKEETHESLEANSCGAKTPLGNREANIKGIESPQGDLGNSGRGLSSKNSEDFDEIKGTGALTDHCEGAAGISNAATPDQTHTDINESHPGEPWVQGLTEGEYTDLSVDERLSALVALIGVAIEGNSVRIALEERLEAANALKKQMWAETQLDKRRIKEDYMLKMQYSSYMGNKAEPSLAISSADGRQSPLVTVDDKSNGMLVDLNLQQGQFGEPQKDQNCNTSMPPEGNQDYPVGPDNLVNQQSAYAAEKSRMQLKSYIGQKAEETYVYRSLPLGQDRRRNRYWRFITSMSENDPGCGRIFVELCDGRWRLIDSEESFDALLASLDVRGLRESHLLSVLQMIEMSFKETVRRNLQHVTTEVQNQETVKAEVIERASCPDYTGTDNPSSIVCDSDSEISDTSTSFSIELGSDDVMRNDALKRYQDYERWMWKECVNSSILCAMEYGKKRCKQVLGVCDYCHDLYFFEDSHCPSCHKTFDTSKRYLNFSEHVAQCQGKLKMNPAWSSCTSFSSPLRIRLLKVLLALFEVSVPSEALQSIWNDSYRNSWGMKLNSSLSADSLVQILTQLENAIKRDYLSSNFETTSEFLDSSNSSTCTSNSSSSPEIVSVLPWVPKTTAAVGLRLMELDRSIAYLPHQRVEFQKEKREGNLMKLPSKYAAVKNTRDGEDQVNYLQVEEANRVDVGIGFAAPSHVRGICGRARGCLNTGRSQKRVAGSRRDSGKRSTNTKSGRLVLVLKGQSLGQGSRKRGRRSARSRRKSTKRVVVEKDAPKQSIFDKPRDLAGDEWNRDEIPRLQVDDAENASISGRSGYGEENGQATGDEYNNMIDEYAGGFNSRSNDLQEGSDDIVDGDEEDDEDEMGDGGAEDEQGYLDVEEYVNEESDEEGIRDGDGGQIGDPDEGTGASSSDLSD</sequence>
<keyword evidence="2" id="KW-1185">Reference proteome</keyword>
<protein>
    <submittedName>
        <fullName evidence="1">Homeobox-DDT domain-containing protein RLT2</fullName>
    </submittedName>
</protein>
<name>A0ACB8MZN5_CITSI</name>
<accession>A0ACB8MZN5</accession>
<evidence type="ECO:0000313" key="2">
    <source>
        <dbReference type="Proteomes" id="UP000829398"/>
    </source>
</evidence>
<keyword evidence="1" id="KW-0371">Homeobox</keyword>
<reference evidence="2" key="1">
    <citation type="journal article" date="2023" name="Hortic. Res.">
        <title>A chromosome-level phased genome enabling allele-level studies in sweet orange: a case study on citrus Huanglongbing tolerance.</title>
        <authorList>
            <person name="Wu B."/>
            <person name="Yu Q."/>
            <person name="Deng Z."/>
            <person name="Duan Y."/>
            <person name="Luo F."/>
            <person name="Gmitter F. Jr."/>
        </authorList>
    </citation>
    <scope>NUCLEOTIDE SEQUENCE [LARGE SCALE GENOMIC DNA]</scope>
    <source>
        <strain evidence="2">cv. Valencia</strain>
    </source>
</reference>
<dbReference type="Proteomes" id="UP000829398">
    <property type="component" value="Chromosome 2"/>
</dbReference>
<dbReference type="EMBL" id="CM039171">
    <property type="protein sequence ID" value="KAH9791175.1"/>
    <property type="molecule type" value="Genomic_DNA"/>
</dbReference>
<evidence type="ECO:0000313" key="1">
    <source>
        <dbReference type="EMBL" id="KAH9791175.1"/>
    </source>
</evidence>
<organism evidence="1 2">
    <name type="scientific">Citrus sinensis</name>
    <name type="common">Sweet orange</name>
    <name type="synonym">Citrus aurantium var. sinensis</name>
    <dbReference type="NCBI Taxonomy" id="2711"/>
    <lineage>
        <taxon>Eukaryota</taxon>
        <taxon>Viridiplantae</taxon>
        <taxon>Streptophyta</taxon>
        <taxon>Embryophyta</taxon>
        <taxon>Tracheophyta</taxon>
        <taxon>Spermatophyta</taxon>
        <taxon>Magnoliopsida</taxon>
        <taxon>eudicotyledons</taxon>
        <taxon>Gunneridae</taxon>
        <taxon>Pentapetalae</taxon>
        <taxon>rosids</taxon>
        <taxon>malvids</taxon>
        <taxon>Sapindales</taxon>
        <taxon>Rutaceae</taxon>
        <taxon>Aurantioideae</taxon>
        <taxon>Citrus</taxon>
    </lineage>
</organism>